<reference evidence="3" key="1">
    <citation type="submission" date="2016-10" db="EMBL/GenBank/DDBJ databases">
        <authorList>
            <person name="Varghese N."/>
            <person name="Submissions S."/>
        </authorList>
    </citation>
    <scope>NUCLEOTIDE SEQUENCE [LARGE SCALE GENOMIC DNA]</scope>
    <source>
        <strain evidence="3">DSM 44260</strain>
    </source>
</reference>
<dbReference type="Proteomes" id="UP000199051">
    <property type="component" value="Unassembled WGS sequence"/>
</dbReference>
<dbReference type="AlphaFoldDB" id="A0A1H9V7W1"/>
<dbReference type="Gene3D" id="1.10.101.10">
    <property type="entry name" value="PGBD-like superfamily/PGBD"/>
    <property type="match status" value="2"/>
</dbReference>
<feature type="domain" description="Peptidoglycan binding-like" evidence="1">
    <location>
        <begin position="12"/>
        <end position="56"/>
    </location>
</feature>
<evidence type="ECO:0000313" key="2">
    <source>
        <dbReference type="EMBL" id="SES17752.1"/>
    </source>
</evidence>
<evidence type="ECO:0000259" key="1">
    <source>
        <dbReference type="Pfam" id="PF01471"/>
    </source>
</evidence>
<dbReference type="InterPro" id="IPR036365">
    <property type="entry name" value="PGBD-like_sf"/>
</dbReference>
<keyword evidence="3" id="KW-1185">Reference proteome</keyword>
<dbReference type="STRING" id="155974.SAMN04487818_108134"/>
<dbReference type="EMBL" id="FOGI01000008">
    <property type="protein sequence ID" value="SES17752.1"/>
    <property type="molecule type" value="Genomic_DNA"/>
</dbReference>
<dbReference type="Pfam" id="PF01471">
    <property type="entry name" value="PG_binding_1"/>
    <property type="match status" value="2"/>
</dbReference>
<gene>
    <name evidence="2" type="ORF">SAMN04487818_108134</name>
</gene>
<dbReference type="InterPro" id="IPR002477">
    <property type="entry name" value="Peptidoglycan-bd-like"/>
</dbReference>
<accession>A0A1H9V7W1</accession>
<evidence type="ECO:0000313" key="3">
    <source>
        <dbReference type="Proteomes" id="UP000199051"/>
    </source>
</evidence>
<name>A0A1H9V7W1_9PSEU</name>
<dbReference type="SUPFAM" id="SSF47090">
    <property type="entry name" value="PGBD-like"/>
    <property type="match status" value="2"/>
</dbReference>
<sequence>MGGPCWRCSLNLRKRGYPLVGTGSYQGNTLAAVRDFQRAHGIEDSGIVGPKTWRALLADTYTASDIGARRGARLLPGARDRGAVIELRAYLEAISPYQGATGAEDWYGPGLQGLVRDFQRRSGIKPSGIVGP</sequence>
<proteinExistence type="predicted"/>
<dbReference type="InterPro" id="IPR036366">
    <property type="entry name" value="PGBDSf"/>
</dbReference>
<organism evidence="2 3">
    <name type="scientific">Actinokineospora terrae</name>
    <dbReference type="NCBI Taxonomy" id="155974"/>
    <lineage>
        <taxon>Bacteria</taxon>
        <taxon>Bacillati</taxon>
        <taxon>Actinomycetota</taxon>
        <taxon>Actinomycetes</taxon>
        <taxon>Pseudonocardiales</taxon>
        <taxon>Pseudonocardiaceae</taxon>
        <taxon>Actinokineospora</taxon>
    </lineage>
</organism>
<protein>
    <submittedName>
        <fullName evidence="2">Putative peptidoglycan binding domain-containing protein</fullName>
    </submittedName>
</protein>
<feature type="domain" description="Peptidoglycan binding-like" evidence="1">
    <location>
        <begin position="82"/>
        <end position="132"/>
    </location>
</feature>